<name>A0A1I6GHX7_9EURY</name>
<evidence type="ECO:0000313" key="6">
    <source>
        <dbReference type="EMBL" id="SFR41788.1"/>
    </source>
</evidence>
<dbReference type="AlphaFoldDB" id="A0A1I6GHX7"/>
<dbReference type="RefSeq" id="WP_089877588.1">
    <property type="nucleotide sequence ID" value="NZ_FOYS01000002.1"/>
</dbReference>
<dbReference type="Proteomes" id="UP000243250">
    <property type="component" value="Unassembled WGS sequence"/>
</dbReference>
<evidence type="ECO:0000256" key="3">
    <source>
        <dbReference type="ARBA" id="ARBA00022729"/>
    </source>
</evidence>
<evidence type="ECO:0000256" key="2">
    <source>
        <dbReference type="ARBA" id="ARBA00022448"/>
    </source>
</evidence>
<dbReference type="InterPro" id="IPR051313">
    <property type="entry name" value="Bact_iron-sidero_bind"/>
</dbReference>
<reference evidence="7" key="1">
    <citation type="submission" date="2016-10" db="EMBL/GenBank/DDBJ databases">
        <authorList>
            <person name="Varghese N."/>
            <person name="Submissions S."/>
        </authorList>
    </citation>
    <scope>NUCLEOTIDE SEQUENCE [LARGE SCALE GENOMIC DNA]</scope>
    <source>
        <strain evidence="7">CGMCC 1.8711</strain>
    </source>
</reference>
<evidence type="ECO:0000256" key="1">
    <source>
        <dbReference type="ARBA" id="ARBA00004196"/>
    </source>
</evidence>
<protein>
    <submittedName>
        <fullName evidence="6">Iron complex transport system substrate-binding protein</fullName>
    </submittedName>
</protein>
<dbReference type="PANTHER" id="PTHR30532">
    <property type="entry name" value="IRON III DICITRATE-BINDING PERIPLASMIC PROTEIN"/>
    <property type="match status" value="1"/>
</dbReference>
<dbReference type="PANTHER" id="PTHR30532:SF1">
    <property type="entry name" value="IRON(3+)-HYDROXAMATE-BINDING PROTEIN FHUD"/>
    <property type="match status" value="1"/>
</dbReference>
<dbReference type="OrthoDB" id="304381at2157"/>
<organism evidence="6 7">
    <name type="scientific">Halogeometricum limi</name>
    <dbReference type="NCBI Taxonomy" id="555875"/>
    <lineage>
        <taxon>Archaea</taxon>
        <taxon>Methanobacteriati</taxon>
        <taxon>Methanobacteriota</taxon>
        <taxon>Stenosarchaea group</taxon>
        <taxon>Halobacteria</taxon>
        <taxon>Halobacteriales</taxon>
        <taxon>Haloferacaceae</taxon>
        <taxon>Halogeometricum</taxon>
    </lineage>
</organism>
<evidence type="ECO:0000256" key="4">
    <source>
        <dbReference type="SAM" id="MobiDB-lite"/>
    </source>
</evidence>
<keyword evidence="3" id="KW-0732">Signal</keyword>
<feature type="compositionally biased region" description="Low complexity" evidence="4">
    <location>
        <begin position="43"/>
        <end position="70"/>
    </location>
</feature>
<feature type="domain" description="Fe/B12 periplasmic-binding" evidence="5">
    <location>
        <begin position="89"/>
        <end position="388"/>
    </location>
</feature>
<keyword evidence="2" id="KW-0813">Transport</keyword>
<sequence>MAGEDAAPDAPTRRDYLKYGGAVLGGALLAGCTGSSTDDESGATTDAATSTPEATATEATATETTETDTSYSVSMAPVGEVTFESVPDSWVAYDGGYADMGVALGVGDGMTGIGSADRYYTYVYDELPGVSVDREKLEANQLSDADMSKEAFYELNNDVHLMDPKMLVNWFGWEPQDVDEITEQVAPFVGNLVFRREDEWHDYRYYTLYEAFEKVARVFQETERYEAFESLHDEFIADIQSRLPPADERPNVLLVYAGSDEPEKFSPYRLNDKGTSKKQWRDLGVSDALAGTGVEGLSTTDRGKIDYETMLEIDPDVILLRAHERKSATEFRDTVLEFMRSHPVASELTAVQNGRVYRGGYLYQGPIQNLFLTERGAQQLFPEEFGDVTSDTQLFDRQRVADIVAGDV</sequence>
<dbReference type="Gene3D" id="3.40.50.1980">
    <property type="entry name" value="Nitrogenase molybdenum iron protein domain"/>
    <property type="match status" value="2"/>
</dbReference>
<dbReference type="PROSITE" id="PS51318">
    <property type="entry name" value="TAT"/>
    <property type="match status" value="1"/>
</dbReference>
<feature type="region of interest" description="Disordered" evidence="4">
    <location>
        <begin position="34"/>
        <end position="71"/>
    </location>
</feature>
<evidence type="ECO:0000259" key="5">
    <source>
        <dbReference type="PROSITE" id="PS50983"/>
    </source>
</evidence>
<dbReference type="EMBL" id="FOYS01000002">
    <property type="protein sequence ID" value="SFR41788.1"/>
    <property type="molecule type" value="Genomic_DNA"/>
</dbReference>
<evidence type="ECO:0000313" key="7">
    <source>
        <dbReference type="Proteomes" id="UP000243250"/>
    </source>
</evidence>
<dbReference type="InterPro" id="IPR006311">
    <property type="entry name" value="TAT_signal"/>
</dbReference>
<dbReference type="Pfam" id="PF01497">
    <property type="entry name" value="Peripla_BP_2"/>
    <property type="match status" value="1"/>
</dbReference>
<dbReference type="PROSITE" id="PS50983">
    <property type="entry name" value="FE_B12_PBP"/>
    <property type="match status" value="1"/>
</dbReference>
<dbReference type="SUPFAM" id="SSF53807">
    <property type="entry name" value="Helical backbone' metal receptor"/>
    <property type="match status" value="1"/>
</dbReference>
<keyword evidence="7" id="KW-1185">Reference proteome</keyword>
<dbReference type="InterPro" id="IPR002491">
    <property type="entry name" value="ABC_transptr_periplasmic_BD"/>
</dbReference>
<dbReference type="STRING" id="555875.SAMN04488124_1070"/>
<gene>
    <name evidence="6" type="ORF">SAMN04488124_1070</name>
</gene>
<proteinExistence type="predicted"/>
<comment type="subcellular location">
    <subcellularLocation>
        <location evidence="1">Cell envelope</location>
    </subcellularLocation>
</comment>
<accession>A0A1I6GHX7</accession>